<dbReference type="InterPro" id="IPR011050">
    <property type="entry name" value="Pectin_lyase_fold/virulence"/>
</dbReference>
<comment type="caution">
    <text evidence="1">The sequence shown here is derived from an EMBL/GenBank/DDBJ whole genome shotgun (WGS) entry which is preliminary data.</text>
</comment>
<dbReference type="EMBL" id="JACJSI010000240">
    <property type="protein sequence ID" value="MBD2535148.1"/>
    <property type="molecule type" value="Genomic_DNA"/>
</dbReference>
<evidence type="ECO:0008006" key="3">
    <source>
        <dbReference type="Google" id="ProtNLM"/>
    </source>
</evidence>
<reference evidence="1 2" key="1">
    <citation type="journal article" date="2020" name="ISME J.">
        <title>Comparative genomics reveals insights into cyanobacterial evolution and habitat adaptation.</title>
        <authorList>
            <person name="Chen M.Y."/>
            <person name="Teng W.K."/>
            <person name="Zhao L."/>
            <person name="Hu C.X."/>
            <person name="Zhou Y.K."/>
            <person name="Han B.P."/>
            <person name="Song L.R."/>
            <person name="Shu W.S."/>
        </authorList>
    </citation>
    <scope>NUCLEOTIDE SEQUENCE [LARGE SCALE GENOMIC DNA]</scope>
    <source>
        <strain evidence="1 2">FACHB-838</strain>
    </source>
</reference>
<accession>A0ABR8E0Z6</accession>
<name>A0ABR8E0Z6_9NOSO</name>
<dbReference type="SUPFAM" id="SSF51126">
    <property type="entry name" value="Pectin lyase-like"/>
    <property type="match status" value="1"/>
</dbReference>
<evidence type="ECO:0000313" key="2">
    <source>
        <dbReference type="Proteomes" id="UP000623440"/>
    </source>
</evidence>
<sequence length="410" mass="41574">MANFNVTNINDTGAGSLRDAITQANNTNGADTISFTGTTFEDSIADTITLTSGELIITDTIIINGKESSNLTISGNNASRVFNVNDQDSNNQIRVEVSGLTITGGTSVDNGGGILNLENLTINNSIISSNSAFSGAGIANFGTANINSSTISSNSTTEGVGGGVANGGMLIIDNSTIAQNSSLFGGGINNFGRIIISNSTLSSNQSDRGGGISNTGKVTVSNSTISKNSAVSDSDIFVFGTDTITSSLSGDTFSGNGGGVFNSIEGKFTLLNSTVFGNQATGSGGGIFNSSQVTLINSIVTNNTADSDNNGIGKGGGVSNDSGIFSASNTIIAANKVIPDNLELGTVNPNIDGNITGGTNNFIGAITSASTNNLLVSGVDNGILSGRENCNHLFSQVFSSSYCLYPTFYF</sequence>
<protein>
    <recommendedName>
        <fullName evidence="3">Polymorphic outer membrane protein</fullName>
    </recommendedName>
</protein>
<keyword evidence="2" id="KW-1185">Reference proteome</keyword>
<organism evidence="1 2">
    <name type="scientific">Nostoc flagelliforme FACHB-838</name>
    <dbReference type="NCBI Taxonomy" id="2692904"/>
    <lineage>
        <taxon>Bacteria</taxon>
        <taxon>Bacillati</taxon>
        <taxon>Cyanobacteriota</taxon>
        <taxon>Cyanophyceae</taxon>
        <taxon>Nostocales</taxon>
        <taxon>Nostocaceae</taxon>
        <taxon>Nostoc</taxon>
    </lineage>
</organism>
<proteinExistence type="predicted"/>
<dbReference type="Proteomes" id="UP000623440">
    <property type="component" value="Unassembled WGS sequence"/>
</dbReference>
<gene>
    <name evidence="1" type="ORF">H6G97_39370</name>
</gene>
<evidence type="ECO:0000313" key="1">
    <source>
        <dbReference type="EMBL" id="MBD2535148.1"/>
    </source>
</evidence>